<evidence type="ECO:0000313" key="2">
    <source>
        <dbReference type="EMBL" id="MBT2162347.1"/>
    </source>
</evidence>
<keyword evidence="1" id="KW-1133">Transmembrane helix</keyword>
<name>A0ABS5WG41_9FLAO</name>
<sequence length="290" mass="34026">MLIQFKFIFGVVSSMLTEYNFKILALAFLGFQVLYIVYYTFGLYSLNPFVKLKALSAGDKKLITDNFPVYSKLPASLKEKCDKRIVWFRSKKKFIFYGEVNQKEELKLLLSTSVILMTLGLKNYTMTRSLLRIVIYPSKYYSRISRRHHLGEYNPRFKTVIFSADTIWEGFRISDDNVNLAFHEFAHALSFEMIRKGSWEARKFRVGLKKIKELFLREGYAQKLSDSNYFREYGMTNLQEFFSVAVENYAETPEVFLADFPELYAIIQKMLSFDFQVLPEEFLGEVAVES</sequence>
<dbReference type="InterPro" id="IPR024079">
    <property type="entry name" value="MetalloPept_cat_dom_sf"/>
</dbReference>
<feature type="transmembrane region" description="Helical" evidence="1">
    <location>
        <begin position="21"/>
        <end position="41"/>
    </location>
</feature>
<dbReference type="Pfam" id="PF06167">
    <property type="entry name" value="Peptidase_M90"/>
    <property type="match status" value="1"/>
</dbReference>
<dbReference type="EMBL" id="JACATN010000004">
    <property type="protein sequence ID" value="MBT2162347.1"/>
    <property type="molecule type" value="Genomic_DNA"/>
</dbReference>
<accession>A0ABS5WG41</accession>
<reference evidence="3" key="1">
    <citation type="submission" date="2023-07" db="EMBL/GenBank/DDBJ databases">
        <title>Zobellia barbeyronii sp. nov., a new marine flavobacterium, isolated from green and red algae.</title>
        <authorList>
            <person name="Nedashkovskaya O.I."/>
            <person name="Otstavnykh N."/>
            <person name="Zhukova N."/>
            <person name="Guzev K."/>
            <person name="Chausova V."/>
            <person name="Tekutyeva L."/>
            <person name="Mikhailov V."/>
            <person name="Isaeva M."/>
        </authorList>
    </citation>
    <scope>NUCLEOTIDE SEQUENCE [LARGE SCALE GENOMIC DNA]</scope>
    <source>
        <strain evidence="3">KMM 6746</strain>
    </source>
</reference>
<dbReference type="SUPFAM" id="SSF55486">
    <property type="entry name" value="Metalloproteases ('zincins'), catalytic domain"/>
    <property type="match status" value="1"/>
</dbReference>
<dbReference type="CDD" id="cd20170">
    <property type="entry name" value="Peptidase_M90-like"/>
    <property type="match status" value="1"/>
</dbReference>
<dbReference type="Gene3D" id="3.40.390.10">
    <property type="entry name" value="Collagenase (Catalytic Domain)"/>
    <property type="match status" value="1"/>
</dbReference>
<organism evidence="2 3">
    <name type="scientific">Zobellia barbeyronii</name>
    <dbReference type="NCBI Taxonomy" id="2748009"/>
    <lineage>
        <taxon>Bacteria</taxon>
        <taxon>Pseudomonadati</taxon>
        <taxon>Bacteroidota</taxon>
        <taxon>Flavobacteriia</taxon>
        <taxon>Flavobacteriales</taxon>
        <taxon>Flavobacteriaceae</taxon>
        <taxon>Zobellia</taxon>
    </lineage>
</organism>
<gene>
    <name evidence="2" type="ORF">HW347_13825</name>
</gene>
<keyword evidence="1" id="KW-0472">Membrane</keyword>
<evidence type="ECO:0000313" key="3">
    <source>
        <dbReference type="Proteomes" id="UP000740413"/>
    </source>
</evidence>
<dbReference type="InterPro" id="IPR010384">
    <property type="entry name" value="MtfA_fam"/>
</dbReference>
<dbReference type="PANTHER" id="PTHR30164">
    <property type="entry name" value="MTFA PEPTIDASE"/>
    <property type="match status" value="1"/>
</dbReference>
<proteinExistence type="predicted"/>
<protein>
    <submittedName>
        <fullName evidence="2">Zinc-dependent peptidase</fullName>
    </submittedName>
</protein>
<comment type="caution">
    <text evidence="2">The sequence shown here is derived from an EMBL/GenBank/DDBJ whole genome shotgun (WGS) entry which is preliminary data.</text>
</comment>
<keyword evidence="1" id="KW-0812">Transmembrane</keyword>
<dbReference type="Proteomes" id="UP000740413">
    <property type="component" value="Unassembled WGS sequence"/>
</dbReference>
<keyword evidence="3" id="KW-1185">Reference proteome</keyword>
<dbReference type="PANTHER" id="PTHR30164:SF2">
    <property type="entry name" value="PROTEIN MTFA"/>
    <property type="match status" value="1"/>
</dbReference>
<evidence type="ECO:0000256" key="1">
    <source>
        <dbReference type="SAM" id="Phobius"/>
    </source>
</evidence>